<protein>
    <submittedName>
        <fullName evidence="1">Uncharacterized protein</fullName>
    </submittedName>
</protein>
<evidence type="ECO:0000313" key="2">
    <source>
        <dbReference type="Proteomes" id="UP001417504"/>
    </source>
</evidence>
<keyword evidence="2" id="KW-1185">Reference proteome</keyword>
<dbReference type="Proteomes" id="UP001417504">
    <property type="component" value="Unassembled WGS sequence"/>
</dbReference>
<organism evidence="1 2">
    <name type="scientific">Stephania japonica</name>
    <dbReference type="NCBI Taxonomy" id="461633"/>
    <lineage>
        <taxon>Eukaryota</taxon>
        <taxon>Viridiplantae</taxon>
        <taxon>Streptophyta</taxon>
        <taxon>Embryophyta</taxon>
        <taxon>Tracheophyta</taxon>
        <taxon>Spermatophyta</taxon>
        <taxon>Magnoliopsida</taxon>
        <taxon>Ranunculales</taxon>
        <taxon>Menispermaceae</taxon>
        <taxon>Menispermoideae</taxon>
        <taxon>Cissampelideae</taxon>
        <taxon>Stephania</taxon>
    </lineage>
</organism>
<gene>
    <name evidence="1" type="ORF">Sjap_019982</name>
</gene>
<accession>A0AAP0F793</accession>
<reference evidence="1 2" key="1">
    <citation type="submission" date="2024-01" db="EMBL/GenBank/DDBJ databases">
        <title>Genome assemblies of Stephania.</title>
        <authorList>
            <person name="Yang L."/>
        </authorList>
    </citation>
    <scope>NUCLEOTIDE SEQUENCE [LARGE SCALE GENOMIC DNA]</scope>
    <source>
        <strain evidence="1">QJT</strain>
        <tissue evidence="1">Leaf</tissue>
    </source>
</reference>
<dbReference type="EMBL" id="JBBNAE010000008">
    <property type="protein sequence ID" value="KAK9102728.1"/>
    <property type="molecule type" value="Genomic_DNA"/>
</dbReference>
<name>A0AAP0F793_9MAGN</name>
<comment type="caution">
    <text evidence="1">The sequence shown here is derived from an EMBL/GenBank/DDBJ whole genome shotgun (WGS) entry which is preliminary data.</text>
</comment>
<dbReference type="AlphaFoldDB" id="A0AAP0F793"/>
<sequence length="53" mass="6157">MFIPQVLKASQAIARERVQVHGLEWLWLDDLPLQVQFISNTLGKHQRRCSEIG</sequence>
<proteinExistence type="predicted"/>
<evidence type="ECO:0000313" key="1">
    <source>
        <dbReference type="EMBL" id="KAK9102728.1"/>
    </source>
</evidence>